<gene>
    <name evidence="10" type="ORF">BCT50_04910</name>
</gene>
<dbReference type="InterPro" id="IPR005594">
    <property type="entry name" value="YadA_C"/>
</dbReference>
<name>A0A855IQ57_9VIBR</name>
<dbReference type="Pfam" id="PF03895">
    <property type="entry name" value="YadA_anchor"/>
    <property type="match status" value="1"/>
</dbReference>
<dbReference type="PROSITE" id="PS51257">
    <property type="entry name" value="PROKAR_LIPOPROTEIN"/>
    <property type="match status" value="1"/>
</dbReference>
<evidence type="ECO:0000256" key="4">
    <source>
        <dbReference type="ARBA" id="ARBA00022692"/>
    </source>
</evidence>
<dbReference type="InterPro" id="IPR045584">
    <property type="entry name" value="Pilin-like"/>
</dbReference>
<keyword evidence="3" id="KW-1134">Transmembrane beta strand</keyword>
<dbReference type="RefSeq" id="WP_017112059.1">
    <property type="nucleotide sequence ID" value="NZ_MCWT02000001.1"/>
</dbReference>
<keyword evidence="5 8" id="KW-0732">Signal</keyword>
<dbReference type="GO" id="GO:0009986">
    <property type="term" value="C:cell surface"/>
    <property type="evidence" value="ECO:0007669"/>
    <property type="project" value="UniProtKB-SubCell"/>
</dbReference>
<sequence length="257" mass="27994">MKLKTIILSISLLSCSAFASNTTFDDNWKANTTTALDIIANSNNEAIKQYTKDQFWARDGQERADSARNALQSASREELIVMSKITLNEGSSTEKSMLESMVTDVVHFDETISQSEKNALIDEIGKKFEGNEHLTLDEREQVNDAIETAIVESAIENNAIDEAFKKEMQQEVDRLDDRIDGTQASLHAVTNARPMLAEQGDFAMGVGVGFSGNAQAVAAGVGYSINKNWSASATVNTTTGIEDNDFSAGAGIQYTFK</sequence>
<accession>A0A855IQ57</accession>
<evidence type="ECO:0000256" key="8">
    <source>
        <dbReference type="SAM" id="SignalP"/>
    </source>
</evidence>
<dbReference type="Proteomes" id="UP000235554">
    <property type="component" value="Unassembled WGS sequence"/>
</dbReference>
<dbReference type="EMBL" id="MCZJ01000013">
    <property type="protein sequence ID" value="PMM58773.1"/>
    <property type="molecule type" value="Genomic_DNA"/>
</dbReference>
<dbReference type="Gene3D" id="3.30.1300.30">
    <property type="entry name" value="GSPII I/J protein-like"/>
    <property type="match status" value="1"/>
</dbReference>
<evidence type="ECO:0000313" key="10">
    <source>
        <dbReference type="EMBL" id="PMM58773.1"/>
    </source>
</evidence>
<feature type="domain" description="Trimeric autotransporter adhesin YadA-like C-terminal membrane anchor" evidence="9">
    <location>
        <begin position="197"/>
        <end position="256"/>
    </location>
</feature>
<evidence type="ECO:0000256" key="7">
    <source>
        <dbReference type="ARBA" id="ARBA00023237"/>
    </source>
</evidence>
<evidence type="ECO:0000256" key="1">
    <source>
        <dbReference type="ARBA" id="ARBA00004241"/>
    </source>
</evidence>
<comment type="caution">
    <text evidence="10">The sequence shown here is derived from an EMBL/GenBank/DDBJ whole genome shotgun (WGS) entry which is preliminary data.</text>
</comment>
<dbReference type="GO" id="GO:0009279">
    <property type="term" value="C:cell outer membrane"/>
    <property type="evidence" value="ECO:0007669"/>
    <property type="project" value="UniProtKB-SubCell"/>
</dbReference>
<proteinExistence type="predicted"/>
<keyword evidence="6" id="KW-0472">Membrane</keyword>
<evidence type="ECO:0000256" key="6">
    <source>
        <dbReference type="ARBA" id="ARBA00023136"/>
    </source>
</evidence>
<keyword evidence="4" id="KW-0812">Transmembrane</keyword>
<evidence type="ECO:0000256" key="2">
    <source>
        <dbReference type="ARBA" id="ARBA00004442"/>
    </source>
</evidence>
<organism evidence="10 11">
    <name type="scientific">Vibrio lentus</name>
    <dbReference type="NCBI Taxonomy" id="136468"/>
    <lineage>
        <taxon>Bacteria</taxon>
        <taxon>Pseudomonadati</taxon>
        <taxon>Pseudomonadota</taxon>
        <taxon>Gammaproteobacteria</taxon>
        <taxon>Vibrionales</taxon>
        <taxon>Vibrionaceae</taxon>
        <taxon>Vibrio</taxon>
    </lineage>
</organism>
<reference evidence="11" key="1">
    <citation type="submission" date="2016-07" db="EMBL/GenBank/DDBJ databases">
        <title>Nontailed viruses are major unrecognized killers of bacteria in the ocean.</title>
        <authorList>
            <person name="Kauffman K."/>
            <person name="Hussain F."/>
            <person name="Yang J."/>
            <person name="Arevalo P."/>
            <person name="Brown J."/>
            <person name="Cutler M."/>
            <person name="Kelly L."/>
            <person name="Polz M.F."/>
        </authorList>
    </citation>
    <scope>NUCLEOTIDE SEQUENCE [LARGE SCALE GENOMIC DNA]</scope>
    <source>
        <strain evidence="11">10N.261.48.A1</strain>
    </source>
</reference>
<dbReference type="AlphaFoldDB" id="A0A855IQ57"/>
<evidence type="ECO:0000259" key="9">
    <source>
        <dbReference type="Pfam" id="PF03895"/>
    </source>
</evidence>
<evidence type="ECO:0000256" key="3">
    <source>
        <dbReference type="ARBA" id="ARBA00022452"/>
    </source>
</evidence>
<evidence type="ECO:0000256" key="5">
    <source>
        <dbReference type="ARBA" id="ARBA00022729"/>
    </source>
</evidence>
<keyword evidence="7" id="KW-0998">Cell outer membrane</keyword>
<feature type="chain" id="PRO_5032825058" description="Trimeric autotransporter adhesin YadA-like C-terminal membrane anchor domain-containing protein" evidence="8">
    <location>
        <begin position="20"/>
        <end position="257"/>
    </location>
</feature>
<comment type="subcellular location">
    <subcellularLocation>
        <location evidence="2">Cell outer membrane</location>
    </subcellularLocation>
    <subcellularLocation>
        <location evidence="1">Cell surface</location>
    </subcellularLocation>
</comment>
<evidence type="ECO:0000313" key="11">
    <source>
        <dbReference type="Proteomes" id="UP000235554"/>
    </source>
</evidence>
<protein>
    <recommendedName>
        <fullName evidence="9">Trimeric autotransporter adhesin YadA-like C-terminal membrane anchor domain-containing protein</fullName>
    </recommendedName>
</protein>
<dbReference type="SUPFAM" id="SSF54523">
    <property type="entry name" value="Pili subunits"/>
    <property type="match status" value="1"/>
</dbReference>
<feature type="signal peptide" evidence="8">
    <location>
        <begin position="1"/>
        <end position="19"/>
    </location>
</feature>